<feature type="domain" description="Something about silencing protein 4" evidence="2">
    <location>
        <begin position="101"/>
        <end position="193"/>
    </location>
</feature>
<dbReference type="InParanoid" id="G8ZXH3"/>
<dbReference type="PANTHER" id="PTHR38422:SF1">
    <property type="entry name" value="SOMETHING ABOUT SILENCING PROTEIN 4"/>
    <property type="match status" value="1"/>
</dbReference>
<dbReference type="PANTHER" id="PTHR38422">
    <property type="entry name" value="SOMETHING ABOUT SILENCING PROTEIN 4"/>
    <property type="match status" value="1"/>
</dbReference>
<sequence>MAGAPNIVRTLRSKKTVKDHDADKFNFDKEEFEIPPKQRLKVTNWGKSRQEPANGVPRQTASGTEQDVLSDLEQKTEKISSMILDIANHKLADIDPNSCEDLLSDALYNSFHKHMLRQETRMLEGDVAEGEAEAERLHLLSEKLDMIHWPITLRKVTVINDPQDEDECSRKRELTKNCITSMLEKFEAMKNRGIMVARGFKRNRIDPAKDLSKIYNKVDRRLVINYNSSSDEEEEDLSAEEIRRHRRQRRQEQCRGSLIIQLSMNPNATKSRYAIVAEPLRKSYIIKVSQEERKKWKMQMSDTSKTFEYYPPLANQTAVLKRKVEIPLTLGPKTSDESPVTVAPTLRDKRKLLSTTDDIVTAPKNSTEMPSNVKRVLDDVAKVADDVTRKPDDFARAALLVKGNGVKTNNRIHSPPVRKKRRV</sequence>
<dbReference type="eggNOG" id="ENOG502RYH0">
    <property type="taxonomic scope" value="Eukaryota"/>
</dbReference>
<name>G8ZXH3_TORDE</name>
<reference evidence="3 4" key="1">
    <citation type="journal article" date="2011" name="Proc. Natl. Acad. Sci. U.S.A.">
        <title>Evolutionary erosion of yeast sex chromosomes by mating-type switching accidents.</title>
        <authorList>
            <person name="Gordon J.L."/>
            <person name="Armisen D."/>
            <person name="Proux-Wera E."/>
            <person name="Oheigeartaigh S.S."/>
            <person name="Byrne K.P."/>
            <person name="Wolfe K.H."/>
        </authorList>
    </citation>
    <scope>NUCLEOTIDE SEQUENCE [LARGE SCALE GENOMIC DNA]</scope>
    <source>
        <strain evidence="4">ATCC 10662 / CBS 1146 / NBRC 0425 / NCYC 2629 / NRRL Y-866</strain>
    </source>
</reference>
<dbReference type="InterPro" id="IPR038988">
    <property type="entry name" value="Sas4"/>
</dbReference>
<organism evidence="3 4">
    <name type="scientific">Torulaspora delbrueckii</name>
    <name type="common">Yeast</name>
    <name type="synonym">Candida colliculosa</name>
    <dbReference type="NCBI Taxonomy" id="4950"/>
    <lineage>
        <taxon>Eukaryota</taxon>
        <taxon>Fungi</taxon>
        <taxon>Dikarya</taxon>
        <taxon>Ascomycota</taxon>
        <taxon>Saccharomycotina</taxon>
        <taxon>Saccharomycetes</taxon>
        <taxon>Saccharomycetales</taxon>
        <taxon>Saccharomycetaceae</taxon>
        <taxon>Torulaspora</taxon>
    </lineage>
</organism>
<dbReference type="GO" id="GO:0000785">
    <property type="term" value="C:chromatin"/>
    <property type="evidence" value="ECO:0007669"/>
    <property type="project" value="EnsemblFungi"/>
</dbReference>
<dbReference type="RefSeq" id="XP_003682528.1">
    <property type="nucleotide sequence ID" value="XM_003682480.1"/>
</dbReference>
<dbReference type="HOGENOM" id="CLU_035634_0_0_1"/>
<dbReference type="STRING" id="1076872.G8ZXH3"/>
<dbReference type="GO" id="GO:0033255">
    <property type="term" value="C:SAS acetyltransferase complex"/>
    <property type="evidence" value="ECO:0007669"/>
    <property type="project" value="EnsemblFungi"/>
</dbReference>
<dbReference type="InterPro" id="IPR029184">
    <property type="entry name" value="Sas4_dom"/>
</dbReference>
<dbReference type="AlphaFoldDB" id="G8ZXH3"/>
<dbReference type="Proteomes" id="UP000005627">
    <property type="component" value="Chromosome 6"/>
</dbReference>
<evidence type="ECO:0000313" key="3">
    <source>
        <dbReference type="EMBL" id="CCE93317.1"/>
    </source>
</evidence>
<dbReference type="GO" id="GO:0031509">
    <property type="term" value="P:subtelomeric heterochromatin formation"/>
    <property type="evidence" value="ECO:0007669"/>
    <property type="project" value="EnsemblFungi"/>
</dbReference>
<gene>
    <name evidence="3" type="primary">TDEL0F05060</name>
    <name evidence="3" type="ORF">TDEL_0F05060</name>
</gene>
<dbReference type="OrthoDB" id="1938992at2759"/>
<dbReference type="GO" id="GO:0004402">
    <property type="term" value="F:histone acetyltransferase activity"/>
    <property type="evidence" value="ECO:0007669"/>
    <property type="project" value="EnsemblFungi"/>
</dbReference>
<keyword evidence="4" id="KW-1185">Reference proteome</keyword>
<accession>G8ZXH3</accession>
<dbReference type="GO" id="GO:0000781">
    <property type="term" value="C:chromosome, telomeric region"/>
    <property type="evidence" value="ECO:0007669"/>
    <property type="project" value="GOC"/>
</dbReference>
<feature type="compositionally biased region" description="Polar residues" evidence="1">
    <location>
        <begin position="57"/>
        <end position="67"/>
    </location>
</feature>
<proteinExistence type="predicted"/>
<evidence type="ECO:0000259" key="2">
    <source>
        <dbReference type="Pfam" id="PF15460"/>
    </source>
</evidence>
<dbReference type="Pfam" id="PF15460">
    <property type="entry name" value="SAS4"/>
    <property type="match status" value="1"/>
</dbReference>
<feature type="region of interest" description="Disordered" evidence="1">
    <location>
        <begin position="38"/>
        <end position="71"/>
    </location>
</feature>
<dbReference type="EMBL" id="HE616747">
    <property type="protein sequence ID" value="CCE93317.1"/>
    <property type="molecule type" value="Genomic_DNA"/>
</dbReference>
<dbReference type="FunCoup" id="G8ZXH3">
    <property type="interactions" value="92"/>
</dbReference>
<evidence type="ECO:0000256" key="1">
    <source>
        <dbReference type="SAM" id="MobiDB-lite"/>
    </source>
</evidence>
<evidence type="ECO:0000313" key="4">
    <source>
        <dbReference type="Proteomes" id="UP000005627"/>
    </source>
</evidence>
<dbReference type="GeneID" id="11504188"/>
<dbReference type="KEGG" id="tdl:TDEL_0F05060"/>
<protein>
    <recommendedName>
        <fullName evidence="2">Something about silencing protein 4 domain-containing protein</fullName>
    </recommendedName>
</protein>